<evidence type="ECO:0000259" key="7">
    <source>
        <dbReference type="PROSITE" id="PS50600"/>
    </source>
</evidence>
<feature type="region of interest" description="Disordered" evidence="6">
    <location>
        <begin position="1"/>
        <end position="251"/>
    </location>
</feature>
<dbReference type="GO" id="GO:0070139">
    <property type="term" value="F:SUMO-specific endopeptidase activity"/>
    <property type="evidence" value="ECO:0007669"/>
    <property type="project" value="TreeGrafter"/>
</dbReference>
<keyword evidence="2" id="KW-0597">Phosphoprotein</keyword>
<feature type="compositionally biased region" description="Acidic residues" evidence="6">
    <location>
        <begin position="219"/>
        <end position="230"/>
    </location>
</feature>
<feature type="region of interest" description="Disordered" evidence="6">
    <location>
        <begin position="986"/>
        <end position="1254"/>
    </location>
</feature>
<dbReference type="PANTHER" id="PTHR46896">
    <property type="entry name" value="SENTRIN-SPECIFIC PROTEASE"/>
    <property type="match status" value="1"/>
</dbReference>
<feature type="compositionally biased region" description="Basic and acidic residues" evidence="6">
    <location>
        <begin position="1153"/>
        <end position="1167"/>
    </location>
</feature>
<keyword evidence="4" id="KW-0833">Ubl conjugation pathway</keyword>
<feature type="region of interest" description="Disordered" evidence="6">
    <location>
        <begin position="627"/>
        <end position="725"/>
    </location>
</feature>
<keyword evidence="9" id="KW-1185">Reference proteome</keyword>
<feature type="compositionally biased region" description="Polar residues" evidence="6">
    <location>
        <begin position="408"/>
        <end position="419"/>
    </location>
</feature>
<dbReference type="InterPro" id="IPR038765">
    <property type="entry name" value="Papain-like_cys_pep_sf"/>
</dbReference>
<feature type="compositionally biased region" description="Basic and acidic residues" evidence="6">
    <location>
        <begin position="988"/>
        <end position="998"/>
    </location>
</feature>
<feature type="compositionally biased region" description="Low complexity" evidence="6">
    <location>
        <begin position="904"/>
        <end position="915"/>
    </location>
</feature>
<reference evidence="8" key="2">
    <citation type="submission" date="2023-05" db="EMBL/GenBank/DDBJ databases">
        <authorList>
            <consortium name="Lawrence Berkeley National Laboratory"/>
            <person name="Steindorff A."/>
            <person name="Hensen N."/>
            <person name="Bonometti L."/>
            <person name="Westerberg I."/>
            <person name="Brannstrom I.O."/>
            <person name="Guillou S."/>
            <person name="Cros-Aarteil S."/>
            <person name="Calhoun S."/>
            <person name="Haridas S."/>
            <person name="Kuo A."/>
            <person name="Mondo S."/>
            <person name="Pangilinan J."/>
            <person name="Riley R."/>
            <person name="Labutti K."/>
            <person name="Andreopoulos B."/>
            <person name="Lipzen A."/>
            <person name="Chen C."/>
            <person name="Yanf M."/>
            <person name="Daum C."/>
            <person name="Ng V."/>
            <person name="Clum A."/>
            <person name="Ohm R."/>
            <person name="Martin F."/>
            <person name="Silar P."/>
            <person name="Natvig D."/>
            <person name="Lalanne C."/>
            <person name="Gautier V."/>
            <person name="Ament-Velasquez S.L."/>
            <person name="Kruys A."/>
            <person name="Hutchinson M.I."/>
            <person name="Powell A.J."/>
            <person name="Barry K."/>
            <person name="Miller A.N."/>
            <person name="Grigoriev I.V."/>
            <person name="Debuchy R."/>
            <person name="Gladieux P."/>
            <person name="Thoren M.H."/>
            <person name="Johannesson H."/>
        </authorList>
    </citation>
    <scope>NUCLEOTIDE SEQUENCE</scope>
    <source>
        <strain evidence="8">CBS 141.50</strain>
    </source>
</reference>
<protein>
    <recommendedName>
        <fullName evidence="7">Ubiquitin-like protease family profile domain-containing protein</fullName>
    </recommendedName>
</protein>
<dbReference type="GO" id="GO:0005634">
    <property type="term" value="C:nucleus"/>
    <property type="evidence" value="ECO:0007669"/>
    <property type="project" value="TreeGrafter"/>
</dbReference>
<evidence type="ECO:0000256" key="6">
    <source>
        <dbReference type="SAM" id="MobiDB-lite"/>
    </source>
</evidence>
<name>A0AAN6ZQL8_9PEZI</name>
<reference evidence="8" key="1">
    <citation type="journal article" date="2023" name="Mol. Phylogenet. Evol.">
        <title>Genome-scale phylogeny and comparative genomics of the fungal order Sordariales.</title>
        <authorList>
            <person name="Hensen N."/>
            <person name="Bonometti L."/>
            <person name="Westerberg I."/>
            <person name="Brannstrom I.O."/>
            <person name="Guillou S."/>
            <person name="Cros-Aarteil S."/>
            <person name="Calhoun S."/>
            <person name="Haridas S."/>
            <person name="Kuo A."/>
            <person name="Mondo S."/>
            <person name="Pangilinan J."/>
            <person name="Riley R."/>
            <person name="LaButti K."/>
            <person name="Andreopoulos B."/>
            <person name="Lipzen A."/>
            <person name="Chen C."/>
            <person name="Yan M."/>
            <person name="Daum C."/>
            <person name="Ng V."/>
            <person name="Clum A."/>
            <person name="Steindorff A."/>
            <person name="Ohm R.A."/>
            <person name="Martin F."/>
            <person name="Silar P."/>
            <person name="Natvig D.O."/>
            <person name="Lalanne C."/>
            <person name="Gautier V."/>
            <person name="Ament-Velasquez S.L."/>
            <person name="Kruys A."/>
            <person name="Hutchinson M.I."/>
            <person name="Powell A.J."/>
            <person name="Barry K."/>
            <person name="Miller A.N."/>
            <person name="Grigoriev I.V."/>
            <person name="Debuchy R."/>
            <person name="Gladieux P."/>
            <person name="Hiltunen Thoren M."/>
            <person name="Johannesson H."/>
        </authorList>
    </citation>
    <scope>NUCLEOTIDE SEQUENCE</scope>
    <source>
        <strain evidence="8">CBS 141.50</strain>
    </source>
</reference>
<feature type="compositionally biased region" description="Basic and acidic residues" evidence="6">
    <location>
        <begin position="53"/>
        <end position="75"/>
    </location>
</feature>
<comment type="caution">
    <text evidence="8">The sequence shown here is derived from an EMBL/GenBank/DDBJ whole genome shotgun (WGS) entry which is preliminary data.</text>
</comment>
<feature type="compositionally biased region" description="Polar residues" evidence="6">
    <location>
        <begin position="852"/>
        <end position="865"/>
    </location>
</feature>
<evidence type="ECO:0000256" key="4">
    <source>
        <dbReference type="ARBA" id="ARBA00022786"/>
    </source>
</evidence>
<evidence type="ECO:0000256" key="3">
    <source>
        <dbReference type="ARBA" id="ARBA00022670"/>
    </source>
</evidence>
<feature type="domain" description="Ubiquitin-like protease family profile" evidence="7">
    <location>
        <begin position="521"/>
        <end position="794"/>
    </location>
</feature>
<dbReference type="GO" id="GO:0005737">
    <property type="term" value="C:cytoplasm"/>
    <property type="evidence" value="ECO:0007669"/>
    <property type="project" value="TreeGrafter"/>
</dbReference>
<comment type="similarity">
    <text evidence="1">Belongs to the peptidase C48 family.</text>
</comment>
<dbReference type="InterPro" id="IPR003653">
    <property type="entry name" value="Peptidase_C48_C"/>
</dbReference>
<dbReference type="InterPro" id="IPR051947">
    <property type="entry name" value="Sentrin-specific_protease"/>
</dbReference>
<evidence type="ECO:0000256" key="5">
    <source>
        <dbReference type="ARBA" id="ARBA00022801"/>
    </source>
</evidence>
<feature type="compositionally biased region" description="Low complexity" evidence="6">
    <location>
        <begin position="1091"/>
        <end position="1102"/>
    </location>
</feature>
<feature type="region of interest" description="Disordered" evidence="6">
    <location>
        <begin position="840"/>
        <end position="957"/>
    </location>
</feature>
<dbReference type="Gene3D" id="3.40.395.10">
    <property type="entry name" value="Adenoviral Proteinase, Chain A"/>
    <property type="match status" value="1"/>
</dbReference>
<feature type="compositionally biased region" description="Polar residues" evidence="6">
    <location>
        <begin position="470"/>
        <end position="482"/>
    </location>
</feature>
<feature type="compositionally biased region" description="Polar residues" evidence="6">
    <location>
        <begin position="435"/>
        <end position="454"/>
    </location>
</feature>
<dbReference type="GO" id="GO:0006508">
    <property type="term" value="P:proteolysis"/>
    <property type="evidence" value="ECO:0007669"/>
    <property type="project" value="UniProtKB-KW"/>
</dbReference>
<evidence type="ECO:0000256" key="1">
    <source>
        <dbReference type="ARBA" id="ARBA00005234"/>
    </source>
</evidence>
<feature type="region of interest" description="Disordered" evidence="6">
    <location>
        <begin position="400"/>
        <end position="499"/>
    </location>
</feature>
<dbReference type="PANTHER" id="PTHR46896:SF3">
    <property type="entry name" value="FI06413P-RELATED"/>
    <property type="match status" value="1"/>
</dbReference>
<gene>
    <name evidence="8" type="ORF">C8A04DRAFT_25052</name>
</gene>
<feature type="compositionally biased region" description="Low complexity" evidence="6">
    <location>
        <begin position="1133"/>
        <end position="1145"/>
    </location>
</feature>
<dbReference type="Pfam" id="PF02902">
    <property type="entry name" value="Peptidase_C48"/>
    <property type="match status" value="1"/>
</dbReference>
<dbReference type="PROSITE" id="PS50600">
    <property type="entry name" value="ULP_PROTEASE"/>
    <property type="match status" value="1"/>
</dbReference>
<keyword evidence="5" id="KW-0378">Hydrolase</keyword>
<feature type="compositionally biased region" description="Low complexity" evidence="6">
    <location>
        <begin position="661"/>
        <end position="670"/>
    </location>
</feature>
<sequence>MGAIKGVSSILNRFRPQTHVNTLDSNRGCPPIALQTNESRPRDGPSPSKRRKTLTDHSARGPDEEISEIEHDQASWREPQGSQASLAHSVSPGIPEYQTVEAAGKGAGRSNRRSRRPKPATSLAATGSETGPGPSRQPEEDIESFDELAPAPRPSKDRQRTARLVATGRTTSDISISDPADAHILRGATRPSANRFRNSTNRANKRSAISANDQKDEMIEVDGDEGDEGDPTGGSVTEDQKQKPSSAKKVTVADSTGAVIYGAVCEPYYHCPLPSDSKQYRLHKTGAGELRVREISGESTERYDWLKITEKAKSLAYNPQCDVVRVFSAAENGGMIRGGMVIKFTETSGAMMVANWAQEHLPLTKVVEMSREKLCDIWSRALKTVTDRYPEFRAALEQRAHNSPEAISANQRRNLQSESEVTEERENRQGAVATVSRTPIRQQMQVSPNNSTDPLAQGNDAKGGPVQEPTRGSRSLRSTQRAAGNADVEEPAPNSRPHYRWSYANRDWATDWKMPLMVRRTTVDKDDIPRLDEGECLNDNIIGYGLRYTIEALSRDDADLPKRVYMHNSFFYEKLKAPRGEINYDGVKNWTAKVDLLSYDFIVVPVNENYHWWVAIICNPGRLDPDVRKDADKSDGSPTATKGPKELPASDDVEMPDAPEPRSSQSRQSPGPDDLPPMVKSDLIDLVADTNDIGNNVGSSPSRARSKKSRKSKGPPPRIYDPKDPRIITLDSLGSAHPLAVGHLKKYLLAEFEDKRNKVITDIPQQIGMKAVNIPVQNNLCDCGVYLLGYIHEFLRNPDGFVRELLKREKLEWDFNPSGLRITWRDIILREQQEYQKEQLRLRAKKKRPRTTEVSQTPKPETGPSQPQPAVGPSKGSNGVGMNGPDSTSAQPGMPQDGKGKSLPSVPASVSAHPSPNSPRPRHRGELPDPETPLPSKEVENSRPLAASKAALPFAKSPEIVELRSISKRPQTVYISQDMDYTKGYLSLKDKNRNGHDHDDDDDDDDTPQFIGQLPVSSSPSPLERASAAYDPGKMKPGIGAQPSSFYAASRTAGPSARPKSSSSFRSKHNDYSPPVAATNTPSAATRRAHQQAQPQSHSRPQQQPPSRTPGPVRTKNRSYAESLIKTPSTYAQQQKQNQNHPVQQTPAQKHAQMQDEVRARARERLSAKKSSSSHGKRGLGQTQAQAQTPRGQEPQSHQQQHTTGRFVVDDIDDDEELSDGLLYDDNDDGTVVYQKITFTPTPSPPDRPAAATEDDLDAVVETAEVVRAEVLRDDSPIEVDGE</sequence>
<evidence type="ECO:0000313" key="9">
    <source>
        <dbReference type="Proteomes" id="UP001302676"/>
    </source>
</evidence>
<dbReference type="Proteomes" id="UP001302676">
    <property type="component" value="Unassembled WGS sequence"/>
</dbReference>
<feature type="compositionally biased region" description="Polar residues" evidence="6">
    <location>
        <begin position="1181"/>
        <end position="1204"/>
    </location>
</feature>
<dbReference type="GeneID" id="87816025"/>
<dbReference type="RefSeq" id="XP_062640618.1">
    <property type="nucleotide sequence ID" value="XM_062779412.1"/>
</dbReference>
<dbReference type="SUPFAM" id="SSF54001">
    <property type="entry name" value="Cysteine proteinases"/>
    <property type="match status" value="1"/>
</dbReference>
<evidence type="ECO:0000313" key="8">
    <source>
        <dbReference type="EMBL" id="KAK4147247.1"/>
    </source>
</evidence>
<proteinExistence type="inferred from homology"/>
<feature type="compositionally biased region" description="Polar residues" evidence="6">
    <location>
        <begin position="191"/>
        <end position="212"/>
    </location>
</feature>
<evidence type="ECO:0000256" key="2">
    <source>
        <dbReference type="ARBA" id="ARBA00022553"/>
    </source>
</evidence>
<organism evidence="8 9">
    <name type="scientific">Dichotomopilus funicola</name>
    <dbReference type="NCBI Taxonomy" id="1934379"/>
    <lineage>
        <taxon>Eukaryota</taxon>
        <taxon>Fungi</taxon>
        <taxon>Dikarya</taxon>
        <taxon>Ascomycota</taxon>
        <taxon>Pezizomycotina</taxon>
        <taxon>Sordariomycetes</taxon>
        <taxon>Sordariomycetidae</taxon>
        <taxon>Sordariales</taxon>
        <taxon>Chaetomiaceae</taxon>
        <taxon>Dichotomopilus</taxon>
    </lineage>
</organism>
<feature type="compositionally biased region" description="Low complexity" evidence="6">
    <location>
        <begin position="1055"/>
        <end position="1065"/>
    </location>
</feature>
<feature type="compositionally biased region" description="Acidic residues" evidence="6">
    <location>
        <begin position="1210"/>
        <end position="1229"/>
    </location>
</feature>
<keyword evidence="3" id="KW-0645">Protease</keyword>
<dbReference type="GO" id="GO:0016926">
    <property type="term" value="P:protein desumoylation"/>
    <property type="evidence" value="ECO:0007669"/>
    <property type="project" value="TreeGrafter"/>
</dbReference>
<dbReference type="EMBL" id="MU853557">
    <property type="protein sequence ID" value="KAK4147247.1"/>
    <property type="molecule type" value="Genomic_DNA"/>
</dbReference>
<feature type="compositionally biased region" description="Basic residues" evidence="6">
    <location>
        <begin position="704"/>
        <end position="713"/>
    </location>
</feature>
<accession>A0AAN6ZQL8</accession>